<gene>
    <name evidence="2" type="ORF">MCOR_37987</name>
</gene>
<accession>A0A6J8DAM0</accession>
<feature type="region of interest" description="Disordered" evidence="1">
    <location>
        <begin position="73"/>
        <end position="196"/>
    </location>
</feature>
<feature type="region of interest" description="Disordered" evidence="1">
    <location>
        <begin position="226"/>
        <end position="254"/>
    </location>
</feature>
<protein>
    <submittedName>
        <fullName evidence="2">Uncharacterized protein</fullName>
    </submittedName>
</protein>
<reference evidence="2 3" key="1">
    <citation type="submission" date="2020-06" db="EMBL/GenBank/DDBJ databases">
        <authorList>
            <person name="Li R."/>
            <person name="Bekaert M."/>
        </authorList>
    </citation>
    <scope>NUCLEOTIDE SEQUENCE [LARGE SCALE GENOMIC DNA]</scope>
    <source>
        <strain evidence="3">wild</strain>
    </source>
</reference>
<dbReference type="EMBL" id="CACVKT020006919">
    <property type="protein sequence ID" value="CAC5404174.1"/>
    <property type="molecule type" value="Genomic_DNA"/>
</dbReference>
<evidence type="ECO:0000313" key="3">
    <source>
        <dbReference type="Proteomes" id="UP000507470"/>
    </source>
</evidence>
<proteinExistence type="predicted"/>
<feature type="compositionally biased region" description="Basic residues" evidence="1">
    <location>
        <begin position="226"/>
        <end position="239"/>
    </location>
</feature>
<evidence type="ECO:0000313" key="2">
    <source>
        <dbReference type="EMBL" id="CAC5404174.1"/>
    </source>
</evidence>
<evidence type="ECO:0000256" key="1">
    <source>
        <dbReference type="SAM" id="MobiDB-lite"/>
    </source>
</evidence>
<sequence>MNTWVLGINSQAVEVETIKSHKWFTLVGLGLVLAQQSSTRSPRVFRDLLIAPRHSWEAKSKASASLLNEYGDSSQQGALEMSSDESAGGSPNRNWAAEKKREEKRGVERDTPSLRDTKGQEGEAEVQGEAISGDHRDPSPKAGDTSLEWGSGAVGRSTRDGSPNSREGLGQVVGREQLGTPVEEGADAPFPGVLQGPLSQWPGTPLWAFQPTGMLTAHLHWVGAFKRKRRQPRKGRGIGKKNALQRKPLGYKGP</sequence>
<feature type="compositionally biased region" description="Basic and acidic residues" evidence="1">
    <location>
        <begin position="96"/>
        <end position="121"/>
    </location>
</feature>
<dbReference type="OrthoDB" id="10630496at2759"/>
<dbReference type="AlphaFoldDB" id="A0A6J8DAM0"/>
<name>A0A6J8DAM0_MYTCO</name>
<dbReference type="Proteomes" id="UP000507470">
    <property type="component" value="Unassembled WGS sequence"/>
</dbReference>
<organism evidence="2 3">
    <name type="scientific">Mytilus coruscus</name>
    <name type="common">Sea mussel</name>
    <dbReference type="NCBI Taxonomy" id="42192"/>
    <lineage>
        <taxon>Eukaryota</taxon>
        <taxon>Metazoa</taxon>
        <taxon>Spiralia</taxon>
        <taxon>Lophotrochozoa</taxon>
        <taxon>Mollusca</taxon>
        <taxon>Bivalvia</taxon>
        <taxon>Autobranchia</taxon>
        <taxon>Pteriomorphia</taxon>
        <taxon>Mytilida</taxon>
        <taxon>Mytiloidea</taxon>
        <taxon>Mytilidae</taxon>
        <taxon>Mytilinae</taxon>
        <taxon>Mytilus</taxon>
    </lineage>
</organism>
<keyword evidence="3" id="KW-1185">Reference proteome</keyword>